<evidence type="ECO:0000313" key="3">
    <source>
        <dbReference type="EMBL" id="ODN68979.1"/>
    </source>
</evidence>
<dbReference type="PATRIC" id="fig|1439726.3.peg.3905"/>
<evidence type="ECO:0000256" key="1">
    <source>
        <dbReference type="ARBA" id="ARBA00009387"/>
    </source>
</evidence>
<dbReference type="InterPro" id="IPR008258">
    <property type="entry name" value="Transglycosylase_SLT_dom_1"/>
</dbReference>
<organism evidence="3 4">
    <name type="scientific">Methylobrevis pamukkalensis</name>
    <dbReference type="NCBI Taxonomy" id="1439726"/>
    <lineage>
        <taxon>Bacteria</taxon>
        <taxon>Pseudomonadati</taxon>
        <taxon>Pseudomonadota</taxon>
        <taxon>Alphaproteobacteria</taxon>
        <taxon>Hyphomicrobiales</taxon>
        <taxon>Pleomorphomonadaceae</taxon>
        <taxon>Methylobrevis</taxon>
    </lineage>
</organism>
<comment type="caution">
    <text evidence="3">The sequence shown here is derived from an EMBL/GenBank/DDBJ whole genome shotgun (WGS) entry which is preliminary data.</text>
</comment>
<dbReference type="AlphaFoldDB" id="A0A1E3GY27"/>
<gene>
    <name evidence="3" type="ORF">A6302_03703</name>
</gene>
<evidence type="ECO:0000313" key="4">
    <source>
        <dbReference type="Proteomes" id="UP000094622"/>
    </source>
</evidence>
<comment type="similarity">
    <text evidence="1">Belongs to the virb1 family.</text>
</comment>
<reference evidence="3 4" key="1">
    <citation type="submission" date="2016-07" db="EMBL/GenBank/DDBJ databases">
        <title>Draft Genome Sequence of Methylobrevis pamukkalensis PK2.</title>
        <authorList>
            <person name="Vasilenko O.V."/>
            <person name="Doronina N.V."/>
            <person name="Shmareva M.N."/>
            <person name="Tarlachkov S.V."/>
            <person name="Mustakhimov I."/>
            <person name="Trotsenko Y.A."/>
        </authorList>
    </citation>
    <scope>NUCLEOTIDE SEQUENCE [LARGE SCALE GENOMIC DNA]</scope>
    <source>
        <strain evidence="3 4">PK2</strain>
    </source>
</reference>
<dbReference type="EMBL" id="MCRJ01000118">
    <property type="protein sequence ID" value="ODN68979.1"/>
    <property type="molecule type" value="Genomic_DNA"/>
</dbReference>
<accession>A0A1E3GY27</accession>
<keyword evidence="4" id="KW-1185">Reference proteome</keyword>
<sequence>MAQLYEPETNLHWGMTYLAGAYRLAGGDTCGAVLRYNAGHYAKRMTAGVAPIAPR</sequence>
<dbReference type="SUPFAM" id="SSF53955">
    <property type="entry name" value="Lysozyme-like"/>
    <property type="match status" value="1"/>
</dbReference>
<protein>
    <recommendedName>
        <fullName evidence="2">Transglycosylase SLT domain-containing protein</fullName>
    </recommendedName>
</protein>
<proteinExistence type="inferred from homology"/>
<dbReference type="Proteomes" id="UP000094622">
    <property type="component" value="Unassembled WGS sequence"/>
</dbReference>
<name>A0A1E3GY27_9HYPH</name>
<evidence type="ECO:0000259" key="2">
    <source>
        <dbReference type="Pfam" id="PF01464"/>
    </source>
</evidence>
<dbReference type="Gene3D" id="1.10.530.10">
    <property type="match status" value="1"/>
</dbReference>
<feature type="domain" description="Transglycosylase SLT" evidence="2">
    <location>
        <begin position="3"/>
        <end position="44"/>
    </location>
</feature>
<dbReference type="InterPro" id="IPR023346">
    <property type="entry name" value="Lysozyme-like_dom_sf"/>
</dbReference>
<dbReference type="Pfam" id="PF01464">
    <property type="entry name" value="SLT"/>
    <property type="match status" value="1"/>
</dbReference>